<dbReference type="GO" id="GO:0015562">
    <property type="term" value="F:efflux transmembrane transporter activity"/>
    <property type="evidence" value="ECO:0007669"/>
    <property type="project" value="InterPro"/>
</dbReference>
<dbReference type="Gene3D" id="2.20.200.10">
    <property type="entry name" value="Outer membrane efflux proteins (OEP)"/>
    <property type="match status" value="1"/>
</dbReference>
<reference evidence="3 4" key="1">
    <citation type="journal article" date="2022" name="IScience">
        <title>An ultrasensitive nanofiber-based assay for enzymatic hydrolysis and deep-sea microbial degradation of cellulose.</title>
        <authorList>
            <person name="Tsudome M."/>
            <person name="Tachioka M."/>
            <person name="Miyazaki M."/>
            <person name="Uchimura K."/>
            <person name="Tsuda M."/>
            <person name="Takaki Y."/>
            <person name="Deguchi S."/>
        </authorList>
    </citation>
    <scope>NUCLEOTIDE SEQUENCE [LARGE SCALE GENOMIC DNA]</scope>
    <source>
        <strain evidence="3 4">GE09</strain>
    </source>
</reference>
<dbReference type="PANTHER" id="PTHR30203">
    <property type="entry name" value="OUTER MEMBRANE CATION EFFLUX PROTEIN"/>
    <property type="match status" value="1"/>
</dbReference>
<organism evidence="3 4">
    <name type="scientific">Marinagarivorans cellulosilyticus</name>
    <dbReference type="NCBI Taxonomy" id="2721545"/>
    <lineage>
        <taxon>Bacteria</taxon>
        <taxon>Pseudomonadati</taxon>
        <taxon>Pseudomonadota</taxon>
        <taxon>Gammaproteobacteria</taxon>
        <taxon>Cellvibrionales</taxon>
        <taxon>Cellvibrionaceae</taxon>
        <taxon>Marinagarivorans</taxon>
    </lineage>
</organism>
<dbReference type="GO" id="GO:0009279">
    <property type="term" value="C:cell outer membrane"/>
    <property type="evidence" value="ECO:0007669"/>
    <property type="project" value="UniProtKB-SubCell"/>
</dbReference>
<comment type="subcellular location">
    <subcellularLocation>
        <location evidence="2">Cell outer membrane</location>
        <topology evidence="2">Lipid-anchor</topology>
    </subcellularLocation>
</comment>
<dbReference type="Gene3D" id="1.20.1600.10">
    <property type="entry name" value="Outer membrane efflux proteins (OEP)"/>
    <property type="match status" value="1"/>
</dbReference>
<keyword evidence="2" id="KW-1134">Transmembrane beta strand</keyword>
<dbReference type="Pfam" id="PF02321">
    <property type="entry name" value="OEP"/>
    <property type="match status" value="2"/>
</dbReference>
<comment type="similarity">
    <text evidence="1 2">Belongs to the outer membrane factor (OMF) (TC 1.B.17) family.</text>
</comment>
<accession>A0AAN1WH21</accession>
<dbReference type="RefSeq" id="WP_236986944.1">
    <property type="nucleotide sequence ID" value="NZ_AP023086.1"/>
</dbReference>
<keyword evidence="2" id="KW-0564">Palmitate</keyword>
<dbReference type="InterPro" id="IPR010131">
    <property type="entry name" value="MdtP/NodT-like"/>
</dbReference>
<dbReference type="AlphaFoldDB" id="A0AAN1WH21"/>
<protein>
    <submittedName>
        <fullName evidence="3">Outer membrane protein, multidrug efflux system</fullName>
    </submittedName>
</protein>
<evidence type="ECO:0000313" key="4">
    <source>
        <dbReference type="Proteomes" id="UP001320119"/>
    </source>
</evidence>
<dbReference type="NCBIfam" id="TIGR01845">
    <property type="entry name" value="outer_NodT"/>
    <property type="match status" value="1"/>
</dbReference>
<evidence type="ECO:0000256" key="2">
    <source>
        <dbReference type="RuleBase" id="RU362097"/>
    </source>
</evidence>
<keyword evidence="2" id="KW-0449">Lipoprotein</keyword>
<gene>
    <name evidence="3" type="ORF">MARGE09_P1677</name>
</gene>
<dbReference type="PROSITE" id="PS51257">
    <property type="entry name" value="PROKAR_LIPOPROTEIN"/>
    <property type="match status" value="1"/>
</dbReference>
<evidence type="ECO:0000313" key="3">
    <source>
        <dbReference type="EMBL" id="BCD97476.1"/>
    </source>
</evidence>
<dbReference type="InterPro" id="IPR003423">
    <property type="entry name" value="OMP_efflux"/>
</dbReference>
<keyword evidence="4" id="KW-1185">Reference proteome</keyword>
<dbReference type="Proteomes" id="UP001320119">
    <property type="component" value="Chromosome"/>
</dbReference>
<sequence length="471" mass="53037">MSRYFDQLFRLPTLRLAIIGLILAASGCNHYTPQALPATQIPEAFNNITDTQAGKETQWQLVPLTQWWQVFGSPELNQLFTELELNNFDLKTAAISLRQASAMYAQQRSNNWPTLDTSINNRNGISFDNGSHNHSNTASINAGYNVDLWGQRDAENSSAAMALVAQQESYRSTVLQMRAQLAQTYLNTLALREREEIAQQNLNAGTNLFKLIELRFEAGIASRIELDQQRNVLLNSQAQLHTLQRNRVTSERALAILLGRASIVASDIQGMFTQIKTPNISPLQPAALLETRPDIAIAEAYLREQEANVYVQRKKRWPRLNLSANVNLSNLADINQGWSGNLVEGLTMPIFNAGNIKQQIAYAEGGLEKAQLGYQLTVLKAFSDTLETLSEWQHQARLQPIREQELANNRQLYSLARLRYEAGDTDFLTLLAAQRSWFNARDSHIQARHQHLQAAVNVYRAMGGKLNYMGE</sequence>
<dbReference type="KEGG" id="marq:MARGE09_P1677"/>
<dbReference type="PANTHER" id="PTHR30203:SF33">
    <property type="entry name" value="BLR4455 PROTEIN"/>
    <property type="match status" value="1"/>
</dbReference>
<keyword evidence="2" id="KW-0812">Transmembrane</keyword>
<name>A0AAN1WH21_9GAMM</name>
<dbReference type="EMBL" id="AP023086">
    <property type="protein sequence ID" value="BCD97476.1"/>
    <property type="molecule type" value="Genomic_DNA"/>
</dbReference>
<evidence type="ECO:0000256" key="1">
    <source>
        <dbReference type="ARBA" id="ARBA00007613"/>
    </source>
</evidence>
<keyword evidence="2" id="KW-0472">Membrane</keyword>
<dbReference type="SUPFAM" id="SSF56954">
    <property type="entry name" value="Outer membrane efflux proteins (OEP)"/>
    <property type="match status" value="1"/>
</dbReference>
<proteinExistence type="inferred from homology"/>